<keyword evidence="2" id="KW-1185">Reference proteome</keyword>
<evidence type="ECO:0000313" key="2">
    <source>
        <dbReference type="Proteomes" id="UP000000311"/>
    </source>
</evidence>
<dbReference type="AlphaFoldDB" id="E2A205"/>
<proteinExistence type="predicted"/>
<dbReference type="Proteomes" id="UP000000311">
    <property type="component" value="Unassembled WGS sequence"/>
</dbReference>
<dbReference type="EMBL" id="GL435886">
    <property type="protein sequence ID" value="EFN72534.1"/>
    <property type="molecule type" value="Genomic_DNA"/>
</dbReference>
<accession>E2A205</accession>
<dbReference type="InParanoid" id="E2A205"/>
<dbReference type="Gene3D" id="3.30.420.10">
    <property type="entry name" value="Ribonuclease H-like superfamily/Ribonuclease H"/>
    <property type="match status" value="1"/>
</dbReference>
<name>E2A205_CAMFO</name>
<sequence>ICAVWELTQQIRLIWRFLPNEYAVNFVESMPRRCQAIINAGGD</sequence>
<gene>
    <name evidence="1" type="ORF">EAG_13565</name>
</gene>
<organism evidence="2">
    <name type="scientific">Camponotus floridanus</name>
    <name type="common">Florida carpenter ant</name>
    <dbReference type="NCBI Taxonomy" id="104421"/>
    <lineage>
        <taxon>Eukaryota</taxon>
        <taxon>Metazoa</taxon>
        <taxon>Ecdysozoa</taxon>
        <taxon>Arthropoda</taxon>
        <taxon>Hexapoda</taxon>
        <taxon>Insecta</taxon>
        <taxon>Pterygota</taxon>
        <taxon>Neoptera</taxon>
        <taxon>Endopterygota</taxon>
        <taxon>Hymenoptera</taxon>
        <taxon>Apocrita</taxon>
        <taxon>Aculeata</taxon>
        <taxon>Formicoidea</taxon>
        <taxon>Formicidae</taxon>
        <taxon>Formicinae</taxon>
        <taxon>Camponotus</taxon>
    </lineage>
</organism>
<protein>
    <submittedName>
        <fullName evidence="1">Uncharacterized protein</fullName>
    </submittedName>
</protein>
<dbReference type="GO" id="GO:0003676">
    <property type="term" value="F:nucleic acid binding"/>
    <property type="evidence" value="ECO:0007669"/>
    <property type="project" value="InterPro"/>
</dbReference>
<reference evidence="1 2" key="1">
    <citation type="journal article" date="2010" name="Science">
        <title>Genomic comparison of the ants Camponotus floridanus and Harpegnathos saltator.</title>
        <authorList>
            <person name="Bonasio R."/>
            <person name="Zhang G."/>
            <person name="Ye C."/>
            <person name="Mutti N.S."/>
            <person name="Fang X."/>
            <person name="Qin N."/>
            <person name="Donahue G."/>
            <person name="Yang P."/>
            <person name="Li Q."/>
            <person name="Li C."/>
            <person name="Zhang P."/>
            <person name="Huang Z."/>
            <person name="Berger S.L."/>
            <person name="Reinberg D."/>
            <person name="Wang J."/>
            <person name="Liebig J."/>
        </authorList>
    </citation>
    <scope>NUCLEOTIDE SEQUENCE [LARGE SCALE GENOMIC DNA]</scope>
    <source>
        <strain evidence="2">C129</strain>
    </source>
</reference>
<dbReference type="InterPro" id="IPR036397">
    <property type="entry name" value="RNaseH_sf"/>
</dbReference>
<feature type="non-terminal residue" evidence="1">
    <location>
        <position position="43"/>
    </location>
</feature>
<feature type="non-terminal residue" evidence="1">
    <location>
        <position position="1"/>
    </location>
</feature>
<evidence type="ECO:0000313" key="1">
    <source>
        <dbReference type="EMBL" id="EFN72534.1"/>
    </source>
</evidence>